<gene>
    <name evidence="7" type="ORF">PECAL_6P02680</name>
</gene>
<evidence type="ECO:0000259" key="6">
    <source>
        <dbReference type="PROSITE" id="PS50102"/>
    </source>
</evidence>
<evidence type="ECO:0000256" key="1">
    <source>
        <dbReference type="ARBA" id="ARBA00022490"/>
    </source>
</evidence>
<accession>A0A8J2SWG8</accession>
<evidence type="ECO:0000313" key="8">
    <source>
        <dbReference type="Proteomes" id="UP000789595"/>
    </source>
</evidence>
<name>A0A8J2SWG8_9STRA</name>
<dbReference type="Pfam" id="PF12353">
    <property type="entry name" value="eIF3g"/>
    <property type="match status" value="1"/>
</dbReference>
<dbReference type="InterPro" id="IPR012677">
    <property type="entry name" value="Nucleotide-bd_a/b_plait_sf"/>
</dbReference>
<dbReference type="GO" id="GO:0003723">
    <property type="term" value="F:RNA binding"/>
    <property type="evidence" value="ECO:0007669"/>
    <property type="project" value="UniProtKB-UniRule"/>
</dbReference>
<dbReference type="PIRSF" id="PIRSF037949">
    <property type="entry name" value="Transl_init_eIF-3_RNA-bind"/>
    <property type="match status" value="1"/>
</dbReference>
<dbReference type="GO" id="GO:0003743">
    <property type="term" value="F:translation initiation factor activity"/>
    <property type="evidence" value="ECO:0007669"/>
    <property type="project" value="UniProtKB-KW"/>
</dbReference>
<evidence type="ECO:0000256" key="4">
    <source>
        <dbReference type="ARBA" id="ARBA00022917"/>
    </source>
</evidence>
<dbReference type="SUPFAM" id="SSF54928">
    <property type="entry name" value="RNA-binding domain, RBD"/>
    <property type="match status" value="1"/>
</dbReference>
<dbReference type="InterPro" id="IPR035979">
    <property type="entry name" value="RBD_domain_sf"/>
</dbReference>
<proteinExistence type="predicted"/>
<dbReference type="InterPro" id="IPR034240">
    <property type="entry name" value="eIF3G_RRM"/>
</dbReference>
<dbReference type="InterPro" id="IPR000504">
    <property type="entry name" value="RRM_dom"/>
</dbReference>
<dbReference type="Pfam" id="PF00076">
    <property type="entry name" value="RRM_1"/>
    <property type="match status" value="1"/>
</dbReference>
<dbReference type="SMART" id="SM00360">
    <property type="entry name" value="RRM"/>
    <property type="match status" value="1"/>
</dbReference>
<evidence type="ECO:0000313" key="7">
    <source>
        <dbReference type="EMBL" id="CAH0378672.1"/>
    </source>
</evidence>
<dbReference type="PANTHER" id="PTHR10352">
    <property type="entry name" value="EUKARYOTIC TRANSLATION INITIATION FACTOR 3 SUBUNIT G"/>
    <property type="match status" value="1"/>
</dbReference>
<dbReference type="CDD" id="cd12408">
    <property type="entry name" value="RRM_eIF3G_like"/>
    <property type="match status" value="1"/>
</dbReference>
<evidence type="ECO:0000256" key="3">
    <source>
        <dbReference type="ARBA" id="ARBA00022884"/>
    </source>
</evidence>
<keyword evidence="2" id="KW-0396">Initiation factor</keyword>
<evidence type="ECO:0000256" key="5">
    <source>
        <dbReference type="PROSITE-ProRule" id="PRU00176"/>
    </source>
</evidence>
<comment type="caution">
    <text evidence="7">The sequence shown here is derived from an EMBL/GenBank/DDBJ whole genome shotgun (WGS) entry which is preliminary data.</text>
</comment>
<dbReference type="AlphaFoldDB" id="A0A8J2SWG8"/>
<keyword evidence="3 5" id="KW-0694">RNA-binding</keyword>
<feature type="domain" description="RRM" evidence="6">
    <location>
        <begin position="190"/>
        <end position="268"/>
    </location>
</feature>
<dbReference type="PROSITE" id="PS50102">
    <property type="entry name" value="RRM"/>
    <property type="match status" value="1"/>
</dbReference>
<dbReference type="GO" id="GO:0005852">
    <property type="term" value="C:eukaryotic translation initiation factor 3 complex"/>
    <property type="evidence" value="ECO:0007669"/>
    <property type="project" value="InterPro"/>
</dbReference>
<dbReference type="OrthoDB" id="1749473at2759"/>
<keyword evidence="1" id="KW-0963">Cytoplasm</keyword>
<dbReference type="EMBL" id="CAKKNE010000006">
    <property type="protein sequence ID" value="CAH0378672.1"/>
    <property type="molecule type" value="Genomic_DNA"/>
</dbReference>
<reference evidence="7" key="1">
    <citation type="submission" date="2021-11" db="EMBL/GenBank/DDBJ databases">
        <authorList>
            <consortium name="Genoscope - CEA"/>
            <person name="William W."/>
        </authorList>
    </citation>
    <scope>NUCLEOTIDE SEQUENCE</scope>
</reference>
<keyword evidence="4" id="KW-0648">Protein biosynthesis</keyword>
<keyword evidence="8" id="KW-1185">Reference proteome</keyword>
<organism evidence="7 8">
    <name type="scientific">Pelagomonas calceolata</name>
    <dbReference type="NCBI Taxonomy" id="35677"/>
    <lineage>
        <taxon>Eukaryota</taxon>
        <taxon>Sar</taxon>
        <taxon>Stramenopiles</taxon>
        <taxon>Ochrophyta</taxon>
        <taxon>Pelagophyceae</taxon>
        <taxon>Pelagomonadales</taxon>
        <taxon>Pelagomonadaceae</taxon>
        <taxon>Pelagomonas</taxon>
    </lineage>
</organism>
<evidence type="ECO:0000256" key="2">
    <source>
        <dbReference type="ARBA" id="ARBA00022540"/>
    </source>
</evidence>
<sequence length="313" mass="34110">MAWGDDDDEEEALPARTETAVNEKGFKTVVEWSRNAAEQKVKTTKEIFVKVVETRESKAVQGRVQRLRNNRFGIAGQEKDDSNVTIVAHNDERVTLEEEGGENDTQQNAAKASMNEFAKKQMWRKLQQKYGVEGEGGSMPPGDDAAPAAVPGMRTSYVPPSMRGQAGAGVAGSALARMAAMPQYDDRDQSSLRVTNISEETTEADLQVLFAPYGRIARIYLAKDRETMISRGFAFVSFVHRQDAERAMGALQGHGYDHLILKIEWAKPSAPKPDAGGGGEGGLSSGYTSGYGKALAQDTKERVSYASNLTANR</sequence>
<dbReference type="Proteomes" id="UP000789595">
    <property type="component" value="Unassembled WGS sequence"/>
</dbReference>
<dbReference type="Gene3D" id="3.30.70.330">
    <property type="match status" value="1"/>
</dbReference>
<dbReference type="InterPro" id="IPR017334">
    <property type="entry name" value="eIF3_g"/>
</dbReference>
<protein>
    <recommendedName>
        <fullName evidence="6">RRM domain-containing protein</fullName>
    </recommendedName>
</protein>
<dbReference type="InterPro" id="IPR024675">
    <property type="entry name" value="eIF3g_N"/>
</dbReference>